<accession>A0A8X8YUV7</accession>
<protein>
    <recommendedName>
        <fullName evidence="5">Glycosyltransferase</fullName>
    </recommendedName>
</protein>
<dbReference type="InterPro" id="IPR002213">
    <property type="entry name" value="UDP_glucos_trans"/>
</dbReference>
<dbReference type="Proteomes" id="UP000298416">
    <property type="component" value="Unassembled WGS sequence"/>
</dbReference>
<sequence length="424" mass="47505">MDAHELIFPLPLQGPINSMLKLAELFCLRQIKVTFIITQHIHRRLFVSSAIQTYMTTNYGGAFRFKSIPDGLPEEHPRTIREFSALLASLSAVAPPILQQMVAVREISCIVAEGIFSFASDIAGEIGVPLFYFDTYSTSALWANMCLPQLIQAGELPFKDDNLDETIRNAPGIEGIIRRRDLPSFCRGINLEDLEIKLLLEQAHLMPLSQGIILNTFHQLDSSLLSHMLKLPPPHCPSNTNISEQLLQHLARRQELHFLARQAALEIGCRPGSVAGLDDGIPVELLEGARERGCVVSWAPQQKVLDHRAVGGFLTYCGWNSILESVVAGKPMICWPHHFDQQVNSRYVGKVWKVGLDMKDSCDRVVVEKMVREVMELRKDEFLERARQLSEAARSSVGEGGSSAKDLDRLIDDIKNMKLLPKHN</sequence>
<dbReference type="PANTHER" id="PTHR11926">
    <property type="entry name" value="GLUCOSYL/GLUCURONOSYL TRANSFERASES"/>
    <property type="match status" value="1"/>
</dbReference>
<dbReference type="GO" id="GO:0080043">
    <property type="term" value="F:quercetin 3-O-glucosyltransferase activity"/>
    <property type="evidence" value="ECO:0007669"/>
    <property type="project" value="TreeGrafter"/>
</dbReference>
<keyword evidence="4" id="KW-1185">Reference proteome</keyword>
<evidence type="ECO:0000256" key="1">
    <source>
        <dbReference type="ARBA" id="ARBA00009995"/>
    </source>
</evidence>
<dbReference type="GO" id="GO:0080044">
    <property type="term" value="F:quercetin 7-O-glucosyltransferase activity"/>
    <property type="evidence" value="ECO:0007669"/>
    <property type="project" value="TreeGrafter"/>
</dbReference>
<evidence type="ECO:0000313" key="3">
    <source>
        <dbReference type="EMBL" id="KAG6436565.1"/>
    </source>
</evidence>
<dbReference type="EMBL" id="PNBA02000001">
    <property type="protein sequence ID" value="KAG6436565.1"/>
    <property type="molecule type" value="Genomic_DNA"/>
</dbReference>
<evidence type="ECO:0008006" key="5">
    <source>
        <dbReference type="Google" id="ProtNLM"/>
    </source>
</evidence>
<reference evidence="3" key="1">
    <citation type="submission" date="2018-01" db="EMBL/GenBank/DDBJ databases">
        <authorList>
            <person name="Mao J.F."/>
        </authorList>
    </citation>
    <scope>NUCLEOTIDE SEQUENCE</scope>
    <source>
        <strain evidence="3">Huo1</strain>
        <tissue evidence="3">Leaf</tissue>
    </source>
</reference>
<reference evidence="3" key="2">
    <citation type="submission" date="2020-08" db="EMBL/GenBank/DDBJ databases">
        <title>Plant Genome Project.</title>
        <authorList>
            <person name="Zhang R.-G."/>
        </authorList>
    </citation>
    <scope>NUCLEOTIDE SEQUENCE</scope>
    <source>
        <strain evidence="3">Huo1</strain>
        <tissue evidence="3">Leaf</tissue>
    </source>
</reference>
<evidence type="ECO:0000256" key="2">
    <source>
        <dbReference type="ARBA" id="ARBA00022679"/>
    </source>
</evidence>
<dbReference type="Pfam" id="PF00201">
    <property type="entry name" value="UDPGT"/>
    <property type="match status" value="1"/>
</dbReference>
<dbReference type="Gene3D" id="3.40.50.2000">
    <property type="entry name" value="Glycogen Phosphorylase B"/>
    <property type="match status" value="3"/>
</dbReference>
<dbReference type="PANTHER" id="PTHR11926:SF1392">
    <property type="entry name" value="GLYCOSYLTRANSFERASE"/>
    <property type="match status" value="1"/>
</dbReference>
<dbReference type="AlphaFoldDB" id="A0A8X8YUV7"/>
<organism evidence="3">
    <name type="scientific">Salvia splendens</name>
    <name type="common">Scarlet sage</name>
    <dbReference type="NCBI Taxonomy" id="180675"/>
    <lineage>
        <taxon>Eukaryota</taxon>
        <taxon>Viridiplantae</taxon>
        <taxon>Streptophyta</taxon>
        <taxon>Embryophyta</taxon>
        <taxon>Tracheophyta</taxon>
        <taxon>Spermatophyta</taxon>
        <taxon>Magnoliopsida</taxon>
        <taxon>eudicotyledons</taxon>
        <taxon>Gunneridae</taxon>
        <taxon>Pentapetalae</taxon>
        <taxon>asterids</taxon>
        <taxon>lamiids</taxon>
        <taxon>Lamiales</taxon>
        <taxon>Lamiaceae</taxon>
        <taxon>Nepetoideae</taxon>
        <taxon>Mentheae</taxon>
        <taxon>Salviinae</taxon>
        <taxon>Salvia</taxon>
        <taxon>Salvia subgen. Calosphace</taxon>
        <taxon>core Calosphace</taxon>
    </lineage>
</organism>
<comment type="caution">
    <text evidence="3">The sequence shown here is derived from an EMBL/GenBank/DDBJ whole genome shotgun (WGS) entry which is preliminary data.</text>
</comment>
<gene>
    <name evidence="3" type="ORF">SASPL_101466</name>
</gene>
<evidence type="ECO:0000313" key="4">
    <source>
        <dbReference type="Proteomes" id="UP000298416"/>
    </source>
</evidence>
<dbReference type="SUPFAM" id="SSF53756">
    <property type="entry name" value="UDP-Glycosyltransferase/glycogen phosphorylase"/>
    <property type="match status" value="1"/>
</dbReference>
<name>A0A8X8YUV7_SALSN</name>
<keyword evidence="2" id="KW-0808">Transferase</keyword>
<comment type="similarity">
    <text evidence="1">Belongs to the UDP-glycosyltransferase family.</text>
</comment>
<proteinExistence type="inferred from homology"/>
<dbReference type="CDD" id="cd03784">
    <property type="entry name" value="GT1_Gtf-like"/>
    <property type="match status" value="1"/>
</dbReference>